<keyword evidence="2" id="KW-0732">Signal</keyword>
<sequence length="74" mass="7697">MSISLRVLAASAALAFAGSTLAAAPKTDAPPVKHRTAQQQRMADCNKRATGKKGDERKAFMSSCLKKKAAPAAP</sequence>
<keyword evidence="4" id="KW-1185">Reference proteome</keyword>
<protein>
    <recommendedName>
        <fullName evidence="5">Phosphate starvation-inducible protein PsiF</fullName>
    </recommendedName>
</protein>
<evidence type="ECO:0000313" key="3">
    <source>
        <dbReference type="EMBL" id="GAA0263614.1"/>
    </source>
</evidence>
<dbReference type="Pfam" id="PF07769">
    <property type="entry name" value="PsiF_repeat"/>
    <property type="match status" value="1"/>
</dbReference>
<evidence type="ECO:0000256" key="2">
    <source>
        <dbReference type="SAM" id="SignalP"/>
    </source>
</evidence>
<dbReference type="Proteomes" id="UP001500657">
    <property type="component" value="Unassembled WGS sequence"/>
</dbReference>
<reference evidence="4" key="1">
    <citation type="journal article" date="2019" name="Int. J. Syst. Evol. Microbiol.">
        <title>The Global Catalogue of Microorganisms (GCM) 10K type strain sequencing project: providing services to taxonomists for standard genome sequencing and annotation.</title>
        <authorList>
            <consortium name="The Broad Institute Genomics Platform"/>
            <consortium name="The Broad Institute Genome Sequencing Center for Infectious Disease"/>
            <person name="Wu L."/>
            <person name="Ma J."/>
        </authorList>
    </citation>
    <scope>NUCLEOTIDE SEQUENCE [LARGE SCALE GENOMIC DNA]</scope>
    <source>
        <strain evidence="4">JCM 16242</strain>
    </source>
</reference>
<feature type="signal peptide" evidence="2">
    <location>
        <begin position="1"/>
        <end position="22"/>
    </location>
</feature>
<proteinExistence type="predicted"/>
<feature type="compositionally biased region" description="Basic and acidic residues" evidence="1">
    <location>
        <begin position="44"/>
        <end position="59"/>
    </location>
</feature>
<feature type="region of interest" description="Disordered" evidence="1">
    <location>
        <begin position="24"/>
        <end position="74"/>
    </location>
</feature>
<dbReference type="InterPro" id="IPR011690">
    <property type="entry name" value="P_starv_induced_PsiF"/>
</dbReference>
<dbReference type="RefSeq" id="WP_425543755.1">
    <property type="nucleotide sequence ID" value="NZ_BAAAFO010000005.1"/>
</dbReference>
<name>A0ABP3EK72_9GAMM</name>
<feature type="compositionally biased region" description="Basic residues" evidence="1">
    <location>
        <begin position="65"/>
        <end position="74"/>
    </location>
</feature>
<dbReference type="EMBL" id="BAAAFO010000005">
    <property type="protein sequence ID" value="GAA0263614.1"/>
    <property type="molecule type" value="Genomic_DNA"/>
</dbReference>
<comment type="caution">
    <text evidence="3">The sequence shown here is derived from an EMBL/GenBank/DDBJ whole genome shotgun (WGS) entry which is preliminary data.</text>
</comment>
<accession>A0ABP3EK72</accession>
<feature type="chain" id="PRO_5047242238" description="Phosphate starvation-inducible protein PsiF" evidence="2">
    <location>
        <begin position="23"/>
        <end position="74"/>
    </location>
</feature>
<evidence type="ECO:0000313" key="4">
    <source>
        <dbReference type="Proteomes" id="UP001500657"/>
    </source>
</evidence>
<gene>
    <name evidence="3" type="ORF">GCM10009126_31620</name>
</gene>
<organism evidence="3 4">
    <name type="scientific">Rhodanobacter caeni</name>
    <dbReference type="NCBI Taxonomy" id="657654"/>
    <lineage>
        <taxon>Bacteria</taxon>
        <taxon>Pseudomonadati</taxon>
        <taxon>Pseudomonadota</taxon>
        <taxon>Gammaproteobacteria</taxon>
        <taxon>Lysobacterales</taxon>
        <taxon>Rhodanobacteraceae</taxon>
        <taxon>Rhodanobacter</taxon>
    </lineage>
</organism>
<evidence type="ECO:0008006" key="5">
    <source>
        <dbReference type="Google" id="ProtNLM"/>
    </source>
</evidence>
<evidence type="ECO:0000256" key="1">
    <source>
        <dbReference type="SAM" id="MobiDB-lite"/>
    </source>
</evidence>